<evidence type="ECO:0000313" key="2">
    <source>
        <dbReference type="EMBL" id="WVX66728.1"/>
    </source>
</evidence>
<dbReference type="Gene3D" id="3.40.980.10">
    <property type="entry name" value="MoaB/Mog-like domain"/>
    <property type="match status" value="1"/>
</dbReference>
<gene>
    <name evidence="2" type="ORF">Bealeia1_00912</name>
</gene>
<dbReference type="InterPro" id="IPR036425">
    <property type="entry name" value="MoaB/Mog-like_dom_sf"/>
</dbReference>
<dbReference type="Proteomes" id="UP001330434">
    <property type="component" value="Chromosome"/>
</dbReference>
<dbReference type="EMBL" id="CP133270">
    <property type="protein sequence ID" value="WVX66728.1"/>
    <property type="molecule type" value="Genomic_DNA"/>
</dbReference>
<dbReference type="PANTHER" id="PTHR13939:SF0">
    <property type="entry name" value="NMN AMIDOHYDROLASE-LIKE PROTEIN YFAY"/>
    <property type="match status" value="1"/>
</dbReference>
<feature type="domain" description="MoaB/Mog" evidence="1">
    <location>
        <begin position="10"/>
        <end position="170"/>
    </location>
</feature>
<dbReference type="PANTHER" id="PTHR13939">
    <property type="entry name" value="NICOTINAMIDE-NUCLEOTIDE AMIDOHYDROLASE PNCC"/>
    <property type="match status" value="1"/>
</dbReference>
<reference evidence="2 3" key="1">
    <citation type="journal article" date="2024" name="Environ. Microbiol.">
        <title>Novel evolutionary insights on the interactions of the Holosporales (Alphaproteobacteria) with eukaryotic hosts from comparative genomics.</title>
        <authorList>
            <person name="Giovannini M."/>
            <person name="Petroni G."/>
            <person name="Castelli M."/>
        </authorList>
    </citation>
    <scope>NUCLEOTIDE SEQUENCE [LARGE SCALE GENOMIC DNA]</scope>
    <source>
        <strain evidence="2 3">US_Bl 15I1</strain>
    </source>
</reference>
<protein>
    <submittedName>
        <fullName evidence="2">Competence/damage-inducible protein A</fullName>
    </submittedName>
</protein>
<dbReference type="SUPFAM" id="SSF53218">
    <property type="entry name" value="Molybdenum cofactor biosynthesis proteins"/>
    <property type="match status" value="1"/>
</dbReference>
<evidence type="ECO:0000259" key="1">
    <source>
        <dbReference type="SMART" id="SM00852"/>
    </source>
</evidence>
<organism evidence="2 3">
    <name type="scientific">Candidatus Bealeia paramacronuclearis</name>
    <dbReference type="NCBI Taxonomy" id="1921001"/>
    <lineage>
        <taxon>Bacteria</taxon>
        <taxon>Pseudomonadati</taxon>
        <taxon>Pseudomonadota</taxon>
        <taxon>Alphaproteobacteria</taxon>
        <taxon>Holosporales</taxon>
        <taxon>Holosporaceae</taxon>
        <taxon>Candidatus Bealeia</taxon>
    </lineage>
</organism>
<proteinExistence type="predicted"/>
<name>A0ABZ2C311_9PROT</name>
<dbReference type="Pfam" id="PF00994">
    <property type="entry name" value="MoCF_biosynth"/>
    <property type="match status" value="1"/>
</dbReference>
<dbReference type="Pfam" id="PF24102">
    <property type="entry name" value="FLAD1_M"/>
    <property type="match status" value="1"/>
</dbReference>
<dbReference type="RefSeq" id="WP_331255555.1">
    <property type="nucleotide sequence ID" value="NZ_CP133270.1"/>
</dbReference>
<dbReference type="SMART" id="SM00852">
    <property type="entry name" value="MoCF_biosynth"/>
    <property type="match status" value="1"/>
</dbReference>
<dbReference type="InterPro" id="IPR001453">
    <property type="entry name" value="MoaB/Mog_dom"/>
</dbReference>
<dbReference type="InterPro" id="IPR056596">
    <property type="entry name" value="FLAD1_M"/>
</dbReference>
<accession>A0ABZ2C311</accession>
<dbReference type="CDD" id="cd00885">
    <property type="entry name" value="cinA"/>
    <property type="match status" value="1"/>
</dbReference>
<keyword evidence="3" id="KW-1185">Reference proteome</keyword>
<evidence type="ECO:0000313" key="3">
    <source>
        <dbReference type="Proteomes" id="UP001330434"/>
    </source>
</evidence>
<dbReference type="InterPro" id="IPR050101">
    <property type="entry name" value="CinA"/>
</dbReference>
<sequence>MTLPKQRTAALIIIGNEILSGRTQDKNLAYVATFLNQHGIRLMESRMILDDFDEIIEAVNTLRKRYDFVITTGGIGPTHDDITPEAIARAFGVPYEYHPESVIELKKHYTPEMLNEARMKMAKMPRGARLIRTPLSGAPAFAYENVYILAGVPKIMQSMLDSVKEEFGSGPSLLSRSITCLLPEGNVAEGLTKIQENHPHLEIGSYPFSREGIWGTVLVTRGFSYPEIDKACDEIKTMVTSLGGQLIEEQNIHENCPYH</sequence>